<evidence type="ECO:0000313" key="2">
    <source>
        <dbReference type="EMBL" id="KAF0539408.1"/>
    </source>
</evidence>
<dbReference type="Pfam" id="PF07647">
    <property type="entry name" value="SAM_2"/>
    <property type="match status" value="2"/>
</dbReference>
<organism evidence="2 3">
    <name type="scientific">Gigaspora margarita</name>
    <dbReference type="NCBI Taxonomy" id="4874"/>
    <lineage>
        <taxon>Eukaryota</taxon>
        <taxon>Fungi</taxon>
        <taxon>Fungi incertae sedis</taxon>
        <taxon>Mucoromycota</taxon>
        <taxon>Glomeromycotina</taxon>
        <taxon>Glomeromycetes</taxon>
        <taxon>Diversisporales</taxon>
        <taxon>Gigasporaceae</taxon>
        <taxon>Gigaspora</taxon>
    </lineage>
</organism>
<accession>A0A8H4ER72</accession>
<comment type="caution">
    <text evidence="2">The sequence shown here is derived from an EMBL/GenBank/DDBJ whole genome shotgun (WGS) entry which is preliminary data.</text>
</comment>
<keyword evidence="3" id="KW-1185">Reference proteome</keyword>
<dbReference type="EMBL" id="WTPW01000171">
    <property type="protein sequence ID" value="KAF0539408.1"/>
    <property type="molecule type" value="Genomic_DNA"/>
</dbReference>
<dbReference type="SMART" id="SM00454">
    <property type="entry name" value="SAM"/>
    <property type="match status" value="2"/>
</dbReference>
<evidence type="ECO:0000259" key="1">
    <source>
        <dbReference type="SMART" id="SM00454"/>
    </source>
</evidence>
<gene>
    <name evidence="2" type="ORF">F8M41_007059</name>
</gene>
<feature type="domain" description="SAM" evidence="1">
    <location>
        <begin position="80"/>
        <end position="144"/>
    </location>
</feature>
<feature type="domain" description="SAM" evidence="1">
    <location>
        <begin position="166"/>
        <end position="230"/>
    </location>
</feature>
<dbReference type="AlphaFoldDB" id="A0A8H4ER72"/>
<dbReference type="SUPFAM" id="SSF47769">
    <property type="entry name" value="SAM/Pointed domain"/>
    <property type="match status" value="2"/>
</dbReference>
<dbReference type="OrthoDB" id="2155283at2759"/>
<sequence>MASLILTSTLRTIINLNISYVSFKRNFTIKSITESTSNSSDDNNTFTKLNAQEHRISAISAEKIIDNRIKFLKNNIYNRVNYELLEDFPKWLKGLHMQNLAHYFEGKKWQEIIKMDDKDLEKLGITDHLTRSILGSHFWVIQVDYAMKSGLPIPRKNFLRDWKQLYGKETLENFPAYLDLIRMKKVAPLFKNKKFKDILEMDSQDLKNLGVELARDRVKLIKNFWRIKRRIFFEDIIKRIEGQDSNKSN</sequence>
<dbReference type="InterPro" id="IPR013761">
    <property type="entry name" value="SAM/pointed_sf"/>
</dbReference>
<evidence type="ECO:0000313" key="3">
    <source>
        <dbReference type="Proteomes" id="UP000439903"/>
    </source>
</evidence>
<dbReference type="InterPro" id="IPR001660">
    <property type="entry name" value="SAM"/>
</dbReference>
<reference evidence="2 3" key="1">
    <citation type="journal article" date="2019" name="Environ. Microbiol.">
        <title>At the nexus of three kingdoms: the genome of the mycorrhizal fungus Gigaspora margarita provides insights into plant, endobacterial and fungal interactions.</title>
        <authorList>
            <person name="Venice F."/>
            <person name="Ghignone S."/>
            <person name="Salvioli di Fossalunga A."/>
            <person name="Amselem J."/>
            <person name="Novero M."/>
            <person name="Xianan X."/>
            <person name="Sedzielewska Toro K."/>
            <person name="Morin E."/>
            <person name="Lipzen A."/>
            <person name="Grigoriev I.V."/>
            <person name="Henrissat B."/>
            <person name="Martin F.M."/>
            <person name="Bonfante P."/>
        </authorList>
    </citation>
    <scope>NUCLEOTIDE SEQUENCE [LARGE SCALE GENOMIC DNA]</scope>
    <source>
        <strain evidence="2 3">BEG34</strain>
    </source>
</reference>
<dbReference type="Gene3D" id="1.10.150.50">
    <property type="entry name" value="Transcription Factor, Ets-1"/>
    <property type="match status" value="2"/>
</dbReference>
<proteinExistence type="predicted"/>
<dbReference type="Proteomes" id="UP000439903">
    <property type="component" value="Unassembled WGS sequence"/>
</dbReference>
<protein>
    <recommendedName>
        <fullName evidence="1">SAM domain-containing protein</fullName>
    </recommendedName>
</protein>
<name>A0A8H4ER72_GIGMA</name>